<sequence>MASLDSGIDEARARRLIDGIRQEYASVHGGVPLGFLAHCSLGPPYVDHRLTLDHTVVRHFAPADTLPEPFAAARMLARSERYAYIEVFSDGLTLPVLMDGTVVRP</sequence>
<proteinExistence type="predicted"/>
<evidence type="ECO:0000313" key="1">
    <source>
        <dbReference type="EMBL" id="NEA17379.1"/>
    </source>
</evidence>
<evidence type="ECO:0000313" key="2">
    <source>
        <dbReference type="Proteomes" id="UP000471293"/>
    </source>
</evidence>
<organism evidence="1 2">
    <name type="scientific">Streptomyces halstedii</name>
    <dbReference type="NCBI Taxonomy" id="1944"/>
    <lineage>
        <taxon>Bacteria</taxon>
        <taxon>Bacillati</taxon>
        <taxon>Actinomycetota</taxon>
        <taxon>Actinomycetes</taxon>
        <taxon>Kitasatosporales</taxon>
        <taxon>Streptomycetaceae</taxon>
        <taxon>Streptomyces</taxon>
    </lineage>
</organism>
<name>A0A6N9U3Z6_STRHA</name>
<accession>A0A6N9U3Z6</accession>
<dbReference type="EMBL" id="JAAGLQ010000372">
    <property type="protein sequence ID" value="NEA17379.1"/>
    <property type="molecule type" value="Genomic_DNA"/>
</dbReference>
<comment type="caution">
    <text evidence="1">The sequence shown here is derived from an EMBL/GenBank/DDBJ whole genome shotgun (WGS) entry which is preliminary data.</text>
</comment>
<gene>
    <name evidence="1" type="ORF">G3I29_18050</name>
</gene>
<reference evidence="1 2" key="1">
    <citation type="submission" date="2020-01" db="EMBL/GenBank/DDBJ databases">
        <title>Insect and environment-associated Actinomycetes.</title>
        <authorList>
            <person name="Currrie C."/>
            <person name="Chevrette M."/>
            <person name="Carlson C."/>
            <person name="Stubbendieck R."/>
            <person name="Wendt-Pienkowski E."/>
        </authorList>
    </citation>
    <scope>NUCLEOTIDE SEQUENCE [LARGE SCALE GENOMIC DNA]</scope>
    <source>
        <strain evidence="1 2">SID11342</strain>
    </source>
</reference>
<protein>
    <submittedName>
        <fullName evidence="1">Uncharacterized protein</fullName>
    </submittedName>
</protein>
<dbReference type="Proteomes" id="UP000471293">
    <property type="component" value="Unassembled WGS sequence"/>
</dbReference>
<dbReference type="AlphaFoldDB" id="A0A6N9U3Z6"/>